<keyword evidence="1" id="KW-0732">Signal</keyword>
<evidence type="ECO:0000313" key="3">
    <source>
        <dbReference type="Proteomes" id="UP001549076"/>
    </source>
</evidence>
<reference evidence="2 3" key="1">
    <citation type="submission" date="2024-06" db="EMBL/GenBank/DDBJ databases">
        <title>Genomic Encyclopedia of Type Strains, Phase IV (KMG-IV): sequencing the most valuable type-strain genomes for metagenomic binning, comparative biology and taxonomic classification.</title>
        <authorList>
            <person name="Goeker M."/>
        </authorList>
    </citation>
    <scope>NUCLEOTIDE SEQUENCE [LARGE SCALE GENOMIC DNA]</scope>
    <source>
        <strain evidence="2 3">DSM 27865</strain>
    </source>
</reference>
<gene>
    <name evidence="2" type="ORF">ABID37_003470</name>
</gene>
<dbReference type="EMBL" id="JBEPML010000012">
    <property type="protein sequence ID" value="MET3793246.1"/>
    <property type="molecule type" value="Genomic_DNA"/>
</dbReference>
<keyword evidence="3" id="KW-1185">Reference proteome</keyword>
<proteinExistence type="predicted"/>
<evidence type="ECO:0008006" key="4">
    <source>
        <dbReference type="Google" id="ProtNLM"/>
    </source>
</evidence>
<accession>A0ABV2N2H5</accession>
<evidence type="ECO:0000313" key="2">
    <source>
        <dbReference type="EMBL" id="MET3793246.1"/>
    </source>
</evidence>
<dbReference type="RefSeq" id="WP_354196999.1">
    <property type="nucleotide sequence ID" value="NZ_JBEPML010000012.1"/>
</dbReference>
<sequence length="180" mass="19473">MRPIVAAVFLVGGLLCGLPASAQTPGSTAAFEMPLNVDDWRPDIVGQNGMYRFRQAQGGCQITFVQNLGADAAKAAGRTTADTIEAYVKRLSAQVGDVMRTKAPDLVLRANIGNPVSFMSEEVRYRGNDGAEYRNRIATQWVEAVELLIVAACPSSEWESQKAAIDAFINKVSVHRSTKL</sequence>
<feature type="signal peptide" evidence="1">
    <location>
        <begin position="1"/>
        <end position="22"/>
    </location>
</feature>
<dbReference type="Proteomes" id="UP001549076">
    <property type="component" value="Unassembled WGS sequence"/>
</dbReference>
<protein>
    <recommendedName>
        <fullName evidence="4">DUF1795 domain-containing protein</fullName>
    </recommendedName>
</protein>
<feature type="chain" id="PRO_5045886367" description="DUF1795 domain-containing protein" evidence="1">
    <location>
        <begin position="23"/>
        <end position="180"/>
    </location>
</feature>
<name>A0ABV2N2H5_9HYPH</name>
<evidence type="ECO:0000256" key="1">
    <source>
        <dbReference type="SAM" id="SignalP"/>
    </source>
</evidence>
<comment type="caution">
    <text evidence="2">The sequence shown here is derived from an EMBL/GenBank/DDBJ whole genome shotgun (WGS) entry which is preliminary data.</text>
</comment>
<organism evidence="2 3">
    <name type="scientific">Aquamicrobium terrae</name>
    <dbReference type="NCBI Taxonomy" id="1324945"/>
    <lineage>
        <taxon>Bacteria</taxon>
        <taxon>Pseudomonadati</taxon>
        <taxon>Pseudomonadota</taxon>
        <taxon>Alphaproteobacteria</taxon>
        <taxon>Hyphomicrobiales</taxon>
        <taxon>Phyllobacteriaceae</taxon>
        <taxon>Aquamicrobium</taxon>
    </lineage>
</organism>